<evidence type="ECO:0000313" key="2">
    <source>
        <dbReference type="EMBL" id="CAL4173863.1"/>
    </source>
</evidence>
<evidence type="ECO:0000259" key="1">
    <source>
        <dbReference type="Pfam" id="PF18199"/>
    </source>
</evidence>
<keyword evidence="3" id="KW-1185">Reference proteome</keyword>
<gene>
    <name evidence="2" type="ORF">MNOR_LOCUS34440</name>
</gene>
<dbReference type="AlphaFoldDB" id="A0AAV2SBW3"/>
<dbReference type="FunFam" id="3.10.490.20:FF:000002">
    <property type="entry name" value="Dynein axonemal heavy chain 17"/>
    <property type="match status" value="1"/>
</dbReference>
<dbReference type="InterPro" id="IPR041228">
    <property type="entry name" value="Dynein_C"/>
</dbReference>
<dbReference type="EMBL" id="CAXKWB010053100">
    <property type="protein sequence ID" value="CAL4173863.1"/>
    <property type="molecule type" value="Genomic_DNA"/>
</dbReference>
<accession>A0AAV2SBW3</accession>
<dbReference type="Pfam" id="PF18199">
    <property type="entry name" value="Dynein_C"/>
    <property type="match status" value="1"/>
</dbReference>
<dbReference type="PANTHER" id="PTHR46961">
    <property type="entry name" value="DYNEIN HEAVY CHAIN 1, AXONEMAL-LIKE PROTEIN"/>
    <property type="match status" value="1"/>
</dbReference>
<evidence type="ECO:0000313" key="3">
    <source>
        <dbReference type="Proteomes" id="UP001497623"/>
    </source>
</evidence>
<dbReference type="GO" id="GO:0007018">
    <property type="term" value="P:microtubule-based movement"/>
    <property type="evidence" value="ECO:0007669"/>
    <property type="project" value="InterPro"/>
</dbReference>
<dbReference type="InterPro" id="IPR026983">
    <property type="entry name" value="DHC"/>
</dbReference>
<dbReference type="Gene3D" id="3.10.490.20">
    <property type="match status" value="1"/>
</dbReference>
<dbReference type="GO" id="GO:0045505">
    <property type="term" value="F:dynein intermediate chain binding"/>
    <property type="evidence" value="ECO:0007669"/>
    <property type="project" value="InterPro"/>
</dbReference>
<feature type="domain" description="Dynein heavy chain C-terminal" evidence="1">
    <location>
        <begin position="3"/>
        <end position="242"/>
    </location>
</feature>
<sequence length="243" mass="28087">GKVEERTPYVVVAFQECERMNRLCGCIRETLKELDLGFKGELKMTQEMEELSQSLFLDQVPEKWANRAYASTSGLTSWYANLLLRIKELELWTADFQVPPSVWLGGFFNPQSFLTAIMQATARKVELPLDHMCLQCDVTKKSKEEFSTPPREGANIHGLFLEGASWDWEQGCLVDSRLQELHPMMPVIYIKSISQDKLEVRNQYESPLYKTRRREATYVWTFNLKTKDKPAKWVLAGVALLLQ</sequence>
<dbReference type="PANTHER" id="PTHR46961:SF16">
    <property type="entry name" value="DYNEIN AXONEMAL HEAVY CHAIN 17-RELATED"/>
    <property type="match status" value="1"/>
</dbReference>
<feature type="non-terminal residue" evidence="2">
    <location>
        <position position="243"/>
    </location>
</feature>
<dbReference type="Proteomes" id="UP001497623">
    <property type="component" value="Unassembled WGS sequence"/>
</dbReference>
<dbReference type="GO" id="GO:0030286">
    <property type="term" value="C:dynein complex"/>
    <property type="evidence" value="ECO:0007669"/>
    <property type="project" value="InterPro"/>
</dbReference>
<reference evidence="2 3" key="1">
    <citation type="submission" date="2024-05" db="EMBL/GenBank/DDBJ databases">
        <authorList>
            <person name="Wallberg A."/>
        </authorList>
    </citation>
    <scope>NUCLEOTIDE SEQUENCE [LARGE SCALE GENOMIC DNA]</scope>
</reference>
<feature type="non-terminal residue" evidence="2">
    <location>
        <position position="1"/>
    </location>
</feature>
<dbReference type="Gene3D" id="1.20.1270.280">
    <property type="match status" value="1"/>
</dbReference>
<protein>
    <recommendedName>
        <fullName evidence="1">Dynein heavy chain C-terminal domain-containing protein</fullName>
    </recommendedName>
</protein>
<comment type="caution">
    <text evidence="2">The sequence shown here is derived from an EMBL/GenBank/DDBJ whole genome shotgun (WGS) entry which is preliminary data.</text>
</comment>
<organism evidence="2 3">
    <name type="scientific">Meganyctiphanes norvegica</name>
    <name type="common">Northern krill</name>
    <name type="synonym">Thysanopoda norvegica</name>
    <dbReference type="NCBI Taxonomy" id="48144"/>
    <lineage>
        <taxon>Eukaryota</taxon>
        <taxon>Metazoa</taxon>
        <taxon>Ecdysozoa</taxon>
        <taxon>Arthropoda</taxon>
        <taxon>Crustacea</taxon>
        <taxon>Multicrustacea</taxon>
        <taxon>Malacostraca</taxon>
        <taxon>Eumalacostraca</taxon>
        <taxon>Eucarida</taxon>
        <taxon>Euphausiacea</taxon>
        <taxon>Euphausiidae</taxon>
        <taxon>Meganyctiphanes</taxon>
    </lineage>
</organism>
<dbReference type="GO" id="GO:0051959">
    <property type="term" value="F:dynein light intermediate chain binding"/>
    <property type="evidence" value="ECO:0007669"/>
    <property type="project" value="InterPro"/>
</dbReference>
<proteinExistence type="predicted"/>
<name>A0AAV2SBW3_MEGNR</name>
<dbReference type="InterPro" id="IPR043160">
    <property type="entry name" value="Dynein_C_barrel"/>
</dbReference>